<protein>
    <submittedName>
        <fullName evidence="1">Uncharacterized protein</fullName>
    </submittedName>
</protein>
<evidence type="ECO:0000313" key="1">
    <source>
        <dbReference type="EMBL" id="MPN16642.1"/>
    </source>
</evidence>
<name>A0A645FSN5_9ZZZZ</name>
<accession>A0A645FSN5</accession>
<organism evidence="1">
    <name type="scientific">bioreactor metagenome</name>
    <dbReference type="NCBI Taxonomy" id="1076179"/>
    <lineage>
        <taxon>unclassified sequences</taxon>
        <taxon>metagenomes</taxon>
        <taxon>ecological metagenomes</taxon>
    </lineage>
</organism>
<gene>
    <name evidence="1" type="ORF">SDC9_163987</name>
</gene>
<dbReference type="AlphaFoldDB" id="A0A645FSN5"/>
<comment type="caution">
    <text evidence="1">The sequence shown here is derived from an EMBL/GenBank/DDBJ whole genome shotgun (WGS) entry which is preliminary data.</text>
</comment>
<sequence>MNIIIDPDARELIETKGNGEFTLDLMRAQG</sequence>
<reference evidence="1" key="1">
    <citation type="submission" date="2019-08" db="EMBL/GenBank/DDBJ databases">
        <authorList>
            <person name="Kucharzyk K."/>
            <person name="Murdoch R.W."/>
            <person name="Higgins S."/>
            <person name="Loffler F."/>
        </authorList>
    </citation>
    <scope>NUCLEOTIDE SEQUENCE</scope>
</reference>
<dbReference type="EMBL" id="VSSQ01063637">
    <property type="protein sequence ID" value="MPN16642.1"/>
    <property type="molecule type" value="Genomic_DNA"/>
</dbReference>
<proteinExistence type="predicted"/>